<accession>A0A1H8Q2G6</accession>
<dbReference type="AlphaFoldDB" id="A0A1H8Q2G6"/>
<dbReference type="InterPro" id="IPR011129">
    <property type="entry name" value="CSD"/>
</dbReference>
<feature type="domain" description="CSD" evidence="1">
    <location>
        <begin position="1"/>
        <end position="65"/>
    </location>
</feature>
<keyword evidence="3" id="KW-1185">Reference proteome</keyword>
<dbReference type="SMART" id="SM00357">
    <property type="entry name" value="CSP"/>
    <property type="match status" value="1"/>
</dbReference>
<dbReference type="PROSITE" id="PS51857">
    <property type="entry name" value="CSD_2"/>
    <property type="match status" value="1"/>
</dbReference>
<dbReference type="STRING" id="394193.SAMN04489732_101178"/>
<reference evidence="2 3" key="1">
    <citation type="submission" date="2016-10" db="EMBL/GenBank/DDBJ databases">
        <authorList>
            <person name="de Groot N.N."/>
        </authorList>
    </citation>
    <scope>NUCLEOTIDE SEQUENCE [LARGE SCALE GENOMIC DNA]</scope>
    <source>
        <strain evidence="2 3">DSM 44993</strain>
    </source>
</reference>
<dbReference type="Pfam" id="PF00313">
    <property type="entry name" value="CSD"/>
    <property type="match status" value="1"/>
</dbReference>
<sequence length="127" mass="14090">MVTGKVVHFDEARGFGFVSPDDGGDDVFLHVNDIHFDKRLLAPGVQLQFDTEEGDRGLKAARVSLVETGQRRPAHDDDLGDLLPEHEFLEELTEQLLVKASSLNGEQILAVRRCVTALARSHGWLDD</sequence>
<proteinExistence type="predicted"/>
<dbReference type="PRINTS" id="PR00050">
    <property type="entry name" value="COLDSHOCK"/>
</dbReference>
<dbReference type="InterPro" id="IPR002059">
    <property type="entry name" value="CSP_DNA-bd"/>
</dbReference>
<dbReference type="PANTHER" id="PTHR46565:SF20">
    <property type="entry name" value="COLD SHOCK DOMAIN-CONTAINING PROTEIN 4"/>
    <property type="match status" value="1"/>
</dbReference>
<dbReference type="OrthoDB" id="4382049at2"/>
<evidence type="ECO:0000259" key="1">
    <source>
        <dbReference type="PROSITE" id="PS51857"/>
    </source>
</evidence>
<dbReference type="CDD" id="cd04458">
    <property type="entry name" value="CSP_CDS"/>
    <property type="match status" value="1"/>
</dbReference>
<evidence type="ECO:0000313" key="3">
    <source>
        <dbReference type="Proteomes" id="UP000198582"/>
    </source>
</evidence>
<organism evidence="2 3">
    <name type="scientific">Amycolatopsis saalfeldensis</name>
    <dbReference type="NCBI Taxonomy" id="394193"/>
    <lineage>
        <taxon>Bacteria</taxon>
        <taxon>Bacillati</taxon>
        <taxon>Actinomycetota</taxon>
        <taxon>Actinomycetes</taxon>
        <taxon>Pseudonocardiales</taxon>
        <taxon>Pseudonocardiaceae</taxon>
        <taxon>Amycolatopsis</taxon>
    </lineage>
</organism>
<dbReference type="InterPro" id="IPR012340">
    <property type="entry name" value="NA-bd_OB-fold"/>
</dbReference>
<evidence type="ECO:0000313" key="2">
    <source>
        <dbReference type="EMBL" id="SEO48390.1"/>
    </source>
</evidence>
<dbReference type="SUPFAM" id="SSF50249">
    <property type="entry name" value="Nucleic acid-binding proteins"/>
    <property type="match status" value="1"/>
</dbReference>
<dbReference type="GO" id="GO:0003676">
    <property type="term" value="F:nucleic acid binding"/>
    <property type="evidence" value="ECO:0007669"/>
    <property type="project" value="InterPro"/>
</dbReference>
<name>A0A1H8Q2G6_9PSEU</name>
<dbReference type="Gene3D" id="2.40.50.140">
    <property type="entry name" value="Nucleic acid-binding proteins"/>
    <property type="match status" value="1"/>
</dbReference>
<dbReference type="PANTHER" id="PTHR46565">
    <property type="entry name" value="COLD SHOCK DOMAIN PROTEIN 2"/>
    <property type="match status" value="1"/>
</dbReference>
<gene>
    <name evidence="2" type="ORF">SAMN04489732_101178</name>
</gene>
<dbReference type="Proteomes" id="UP000198582">
    <property type="component" value="Unassembled WGS sequence"/>
</dbReference>
<protein>
    <submittedName>
        <fullName evidence="2">Cold shock protein, CspA family</fullName>
    </submittedName>
</protein>
<dbReference type="EMBL" id="FOEF01000001">
    <property type="protein sequence ID" value="SEO48390.1"/>
    <property type="molecule type" value="Genomic_DNA"/>
</dbReference>